<evidence type="ECO:0000313" key="2">
    <source>
        <dbReference type="EMBL" id="SHI13716.1"/>
    </source>
</evidence>
<dbReference type="CDD" id="cd00093">
    <property type="entry name" value="HTH_XRE"/>
    <property type="match status" value="1"/>
</dbReference>
<dbReference type="Pfam" id="PF01381">
    <property type="entry name" value="HTH_3"/>
    <property type="match status" value="1"/>
</dbReference>
<evidence type="ECO:0000313" key="3">
    <source>
        <dbReference type="Proteomes" id="UP000189796"/>
    </source>
</evidence>
<organism evidence="2 3">
    <name type="scientific">Bradyrhizobium erythrophlei</name>
    <dbReference type="NCBI Taxonomy" id="1437360"/>
    <lineage>
        <taxon>Bacteria</taxon>
        <taxon>Pseudomonadati</taxon>
        <taxon>Pseudomonadota</taxon>
        <taxon>Alphaproteobacteria</taxon>
        <taxon>Hyphomicrobiales</taxon>
        <taxon>Nitrobacteraceae</taxon>
        <taxon>Bradyrhizobium</taxon>
    </lineage>
</organism>
<dbReference type="AlphaFoldDB" id="A0A1M5YP03"/>
<dbReference type="InterPro" id="IPR001387">
    <property type="entry name" value="Cro/C1-type_HTH"/>
</dbReference>
<evidence type="ECO:0000259" key="1">
    <source>
        <dbReference type="PROSITE" id="PS50943"/>
    </source>
</evidence>
<dbReference type="EMBL" id="LT670817">
    <property type="protein sequence ID" value="SHI13716.1"/>
    <property type="molecule type" value="Genomic_DNA"/>
</dbReference>
<dbReference type="GO" id="GO:0003677">
    <property type="term" value="F:DNA binding"/>
    <property type="evidence" value="ECO:0007669"/>
    <property type="project" value="InterPro"/>
</dbReference>
<dbReference type="SMART" id="SM00530">
    <property type="entry name" value="HTH_XRE"/>
    <property type="match status" value="1"/>
</dbReference>
<dbReference type="InterPro" id="IPR010982">
    <property type="entry name" value="Lambda_DNA-bd_dom_sf"/>
</dbReference>
<dbReference type="PROSITE" id="PS50943">
    <property type="entry name" value="HTH_CROC1"/>
    <property type="match status" value="1"/>
</dbReference>
<sequence length="146" mass="16355">MAKKTTLKIIKESNGGLKNQRSTGKHDFELGMRIRLRRMEMKISQSELADKLGVSFQQVQKYEKGVNRVGAARLQQVATALDVPVTFFFDDDGLGKRASDGKREVESLLFIDSAFSLRLLRAYASVKSQAVQRQFVSLIESIAADE</sequence>
<feature type="domain" description="HTH cro/C1-type" evidence="1">
    <location>
        <begin position="34"/>
        <end position="88"/>
    </location>
</feature>
<dbReference type="RefSeq" id="WP_079606574.1">
    <property type="nucleotide sequence ID" value="NZ_LT670817.1"/>
</dbReference>
<dbReference type="OrthoDB" id="9797172at2"/>
<dbReference type="SUPFAM" id="SSF47413">
    <property type="entry name" value="lambda repressor-like DNA-binding domains"/>
    <property type="match status" value="1"/>
</dbReference>
<reference evidence="2 3" key="1">
    <citation type="submission" date="2016-11" db="EMBL/GenBank/DDBJ databases">
        <authorList>
            <person name="Jaros S."/>
            <person name="Januszkiewicz K."/>
            <person name="Wedrychowicz H."/>
        </authorList>
    </citation>
    <scope>NUCLEOTIDE SEQUENCE [LARGE SCALE GENOMIC DNA]</scope>
    <source>
        <strain evidence="2 3">GAS138</strain>
    </source>
</reference>
<dbReference type="Proteomes" id="UP000189796">
    <property type="component" value="Chromosome I"/>
</dbReference>
<protein>
    <submittedName>
        <fullName evidence="2">Transcriptional regulator, contains XRE-family HTH domain</fullName>
    </submittedName>
</protein>
<dbReference type="Gene3D" id="1.10.260.40">
    <property type="entry name" value="lambda repressor-like DNA-binding domains"/>
    <property type="match status" value="1"/>
</dbReference>
<name>A0A1M5YP03_9BRAD</name>
<proteinExistence type="predicted"/>
<gene>
    <name evidence="2" type="ORF">SAMN05443248_8577</name>
</gene>
<accession>A0A1M5YP03</accession>